<dbReference type="SMART" id="SM00342">
    <property type="entry name" value="HTH_ARAC"/>
    <property type="match status" value="1"/>
</dbReference>
<dbReference type="InterPro" id="IPR032687">
    <property type="entry name" value="AraC-type_N"/>
</dbReference>
<dbReference type="InterPro" id="IPR018060">
    <property type="entry name" value="HTH_AraC"/>
</dbReference>
<evidence type="ECO:0000256" key="3">
    <source>
        <dbReference type="ARBA" id="ARBA00023163"/>
    </source>
</evidence>
<keyword evidence="1" id="KW-0805">Transcription regulation</keyword>
<evidence type="ECO:0000256" key="2">
    <source>
        <dbReference type="ARBA" id="ARBA00023125"/>
    </source>
</evidence>
<dbReference type="Pfam" id="PF12833">
    <property type="entry name" value="HTH_18"/>
    <property type="match status" value="1"/>
</dbReference>
<evidence type="ECO:0000259" key="4">
    <source>
        <dbReference type="PROSITE" id="PS01124"/>
    </source>
</evidence>
<feature type="domain" description="HTH araC/xylS-type" evidence="4">
    <location>
        <begin position="222"/>
        <end position="320"/>
    </location>
</feature>
<dbReference type="Gene3D" id="1.10.10.60">
    <property type="entry name" value="Homeodomain-like"/>
    <property type="match status" value="1"/>
</dbReference>
<organism evidence="5 6">
    <name type="scientific">Psittacicella hinzii</name>
    <dbReference type="NCBI Taxonomy" id="2028575"/>
    <lineage>
        <taxon>Bacteria</taxon>
        <taxon>Pseudomonadati</taxon>
        <taxon>Pseudomonadota</taxon>
        <taxon>Gammaproteobacteria</taxon>
        <taxon>Pasteurellales</taxon>
        <taxon>Psittacicellaceae</taxon>
        <taxon>Psittacicella</taxon>
    </lineage>
</organism>
<dbReference type="Proteomes" id="UP000265691">
    <property type="component" value="Unassembled WGS sequence"/>
</dbReference>
<evidence type="ECO:0000256" key="1">
    <source>
        <dbReference type="ARBA" id="ARBA00023015"/>
    </source>
</evidence>
<accession>A0A3A1Y9P8</accession>
<keyword evidence="3" id="KW-0804">Transcription</keyword>
<dbReference type="GO" id="GO:0003700">
    <property type="term" value="F:DNA-binding transcription factor activity"/>
    <property type="evidence" value="ECO:0007669"/>
    <property type="project" value="InterPro"/>
</dbReference>
<keyword evidence="2" id="KW-0238">DNA-binding</keyword>
<dbReference type="EMBL" id="NRHC01000013">
    <property type="protein sequence ID" value="RIY34271.1"/>
    <property type="molecule type" value="Genomic_DNA"/>
</dbReference>
<proteinExistence type="predicted"/>
<evidence type="ECO:0000313" key="6">
    <source>
        <dbReference type="Proteomes" id="UP000265691"/>
    </source>
</evidence>
<dbReference type="GO" id="GO:0005829">
    <property type="term" value="C:cytosol"/>
    <property type="evidence" value="ECO:0007669"/>
    <property type="project" value="TreeGrafter"/>
</dbReference>
<gene>
    <name evidence="5" type="ORF">CKF54_01075</name>
</gene>
<dbReference type="OrthoDB" id="5582699at2"/>
<name>A0A3A1Y9P8_9GAMM</name>
<dbReference type="PANTHER" id="PTHR47894">
    <property type="entry name" value="HTH-TYPE TRANSCRIPTIONAL REGULATOR GADX"/>
    <property type="match status" value="1"/>
</dbReference>
<sequence>MKKTLTLGHTAIQRFTTLGIDIATLYQALRIKPLDSSMQAQVSIEQYQQIFAYLAKQFNDPLIGLKLGEVENISQLDPGTFVAAHSKNFGEALEKLKRFKKVTCPEILQYQTLNSSIMITVNWESGESLDPIVLDSFFSNLLTMLKFGLGTAIKPQAVYLKRSKASPAYQEFFGCPVYFASAQDVIYFASYYLEQPFITYNPDLLSYLVPGLEQQAPENYLEQVKSALFTMMNGSKPSLENLAHHLHTSKRTLQRRLTEMGVNYQQLLVEVRLQVACHMLRMQELDCGEIAFYLGFEELNSFNRFFIQATGYTPNAYRQEFKGVSN</sequence>
<dbReference type="Pfam" id="PF12625">
    <property type="entry name" value="Arabinose_bd"/>
    <property type="match status" value="1"/>
</dbReference>
<dbReference type="InterPro" id="IPR009057">
    <property type="entry name" value="Homeodomain-like_sf"/>
</dbReference>
<keyword evidence="6" id="KW-1185">Reference proteome</keyword>
<dbReference type="PROSITE" id="PS01124">
    <property type="entry name" value="HTH_ARAC_FAMILY_2"/>
    <property type="match status" value="1"/>
</dbReference>
<dbReference type="GO" id="GO:0000976">
    <property type="term" value="F:transcription cis-regulatory region binding"/>
    <property type="evidence" value="ECO:0007669"/>
    <property type="project" value="TreeGrafter"/>
</dbReference>
<reference evidence="5 6" key="1">
    <citation type="submission" date="2017-08" db="EMBL/GenBank/DDBJ databases">
        <title>Reclassification of Bisgaard taxon 37 and 44.</title>
        <authorList>
            <person name="Christensen H."/>
        </authorList>
    </citation>
    <scope>NUCLEOTIDE SEQUENCE [LARGE SCALE GENOMIC DNA]</scope>
    <source>
        <strain evidence="5 6">B96_3</strain>
    </source>
</reference>
<evidence type="ECO:0000313" key="5">
    <source>
        <dbReference type="EMBL" id="RIY34271.1"/>
    </source>
</evidence>
<protein>
    <recommendedName>
        <fullName evidence="4">HTH araC/xylS-type domain-containing protein</fullName>
    </recommendedName>
</protein>
<dbReference type="RefSeq" id="WP_119524442.1">
    <property type="nucleotide sequence ID" value="NZ_NRHC01000013.1"/>
</dbReference>
<dbReference type="SUPFAM" id="SSF46689">
    <property type="entry name" value="Homeodomain-like"/>
    <property type="match status" value="1"/>
</dbReference>
<dbReference type="AlphaFoldDB" id="A0A3A1Y9P8"/>
<comment type="caution">
    <text evidence="5">The sequence shown here is derived from an EMBL/GenBank/DDBJ whole genome shotgun (WGS) entry which is preliminary data.</text>
</comment>
<dbReference type="PANTHER" id="PTHR47894:SF4">
    <property type="entry name" value="HTH-TYPE TRANSCRIPTIONAL REGULATOR GADX"/>
    <property type="match status" value="1"/>
</dbReference>